<gene>
    <name evidence="1" type="ORF">EZS28_022943</name>
</gene>
<dbReference type="AlphaFoldDB" id="A0A5J4VGL4"/>
<accession>A0A5J4VGL4</accession>
<evidence type="ECO:0000313" key="2">
    <source>
        <dbReference type="Proteomes" id="UP000324800"/>
    </source>
</evidence>
<name>A0A5J4VGL4_9EUKA</name>
<evidence type="ECO:0000313" key="1">
    <source>
        <dbReference type="EMBL" id="KAA6381529.1"/>
    </source>
</evidence>
<comment type="caution">
    <text evidence="1">The sequence shown here is derived from an EMBL/GenBank/DDBJ whole genome shotgun (WGS) entry which is preliminary data.</text>
</comment>
<proteinExistence type="predicted"/>
<dbReference type="Proteomes" id="UP000324800">
    <property type="component" value="Unassembled WGS sequence"/>
</dbReference>
<protein>
    <submittedName>
        <fullName evidence="1">Uncharacterized protein</fullName>
    </submittedName>
</protein>
<reference evidence="1 2" key="1">
    <citation type="submission" date="2019-03" db="EMBL/GenBank/DDBJ databases">
        <title>Single cell metagenomics reveals metabolic interactions within the superorganism composed of flagellate Streblomastix strix and complex community of Bacteroidetes bacteria on its surface.</title>
        <authorList>
            <person name="Treitli S.C."/>
            <person name="Kolisko M."/>
            <person name="Husnik F."/>
            <person name="Keeling P."/>
            <person name="Hampl V."/>
        </authorList>
    </citation>
    <scope>NUCLEOTIDE SEQUENCE [LARGE SCALE GENOMIC DNA]</scope>
    <source>
        <strain evidence="1">ST1C</strain>
    </source>
</reference>
<organism evidence="1 2">
    <name type="scientific">Streblomastix strix</name>
    <dbReference type="NCBI Taxonomy" id="222440"/>
    <lineage>
        <taxon>Eukaryota</taxon>
        <taxon>Metamonada</taxon>
        <taxon>Preaxostyla</taxon>
        <taxon>Oxymonadida</taxon>
        <taxon>Streblomastigidae</taxon>
        <taxon>Streblomastix</taxon>
    </lineage>
</organism>
<feature type="non-terminal residue" evidence="1">
    <location>
        <position position="66"/>
    </location>
</feature>
<dbReference type="EMBL" id="SNRW01007276">
    <property type="protein sequence ID" value="KAA6381529.1"/>
    <property type="molecule type" value="Genomic_DNA"/>
</dbReference>
<sequence>MLCVYRLPLGTKLRKEIAYFNNHGITRDIELDYNICWFVVASFALHPDIDNNKSRIADAIQLFFKF</sequence>